<feature type="compositionally biased region" description="Pro residues" evidence="1">
    <location>
        <begin position="567"/>
        <end position="576"/>
    </location>
</feature>
<feature type="region of interest" description="Disordered" evidence="1">
    <location>
        <begin position="452"/>
        <end position="576"/>
    </location>
</feature>
<keyword evidence="2" id="KW-1133">Transmembrane helix</keyword>
<dbReference type="Proteomes" id="UP001239445">
    <property type="component" value="Unassembled WGS sequence"/>
</dbReference>
<evidence type="ECO:0008006" key="6">
    <source>
        <dbReference type="Google" id="ProtNLM"/>
    </source>
</evidence>
<name>A0AAJ0FB04_9PEZI</name>
<feature type="chain" id="PRO_5042560073" description="LPXTG-domain-containing protein" evidence="3">
    <location>
        <begin position="21"/>
        <end position="576"/>
    </location>
</feature>
<keyword evidence="3" id="KW-0732">Signal</keyword>
<evidence type="ECO:0000256" key="3">
    <source>
        <dbReference type="SAM" id="SignalP"/>
    </source>
</evidence>
<comment type="caution">
    <text evidence="4">The sequence shown here is derived from an EMBL/GenBank/DDBJ whole genome shotgun (WGS) entry which is preliminary data.</text>
</comment>
<feature type="region of interest" description="Disordered" evidence="1">
    <location>
        <begin position="294"/>
        <end position="372"/>
    </location>
</feature>
<evidence type="ECO:0000313" key="4">
    <source>
        <dbReference type="EMBL" id="KAK1760632.1"/>
    </source>
</evidence>
<evidence type="ECO:0000256" key="1">
    <source>
        <dbReference type="SAM" id="MobiDB-lite"/>
    </source>
</evidence>
<protein>
    <recommendedName>
        <fullName evidence="6">LPXTG-domain-containing protein</fullName>
    </recommendedName>
</protein>
<evidence type="ECO:0000313" key="5">
    <source>
        <dbReference type="Proteomes" id="UP001239445"/>
    </source>
</evidence>
<accession>A0AAJ0FB04</accession>
<dbReference type="AlphaFoldDB" id="A0AAJ0FB04"/>
<feature type="transmembrane region" description="Helical" evidence="2">
    <location>
        <begin position="233"/>
        <end position="255"/>
    </location>
</feature>
<dbReference type="CDD" id="cd12087">
    <property type="entry name" value="TM_EGFR-like"/>
    <property type="match status" value="1"/>
</dbReference>
<feature type="compositionally biased region" description="Low complexity" evidence="1">
    <location>
        <begin position="471"/>
        <end position="483"/>
    </location>
</feature>
<proteinExistence type="predicted"/>
<feature type="compositionally biased region" description="Polar residues" evidence="1">
    <location>
        <begin position="321"/>
        <end position="333"/>
    </location>
</feature>
<organism evidence="4 5">
    <name type="scientific">Echria macrotheca</name>
    <dbReference type="NCBI Taxonomy" id="438768"/>
    <lineage>
        <taxon>Eukaryota</taxon>
        <taxon>Fungi</taxon>
        <taxon>Dikarya</taxon>
        <taxon>Ascomycota</taxon>
        <taxon>Pezizomycotina</taxon>
        <taxon>Sordariomycetes</taxon>
        <taxon>Sordariomycetidae</taxon>
        <taxon>Sordariales</taxon>
        <taxon>Schizotheciaceae</taxon>
        <taxon>Echria</taxon>
    </lineage>
</organism>
<feature type="compositionally biased region" description="Polar residues" evidence="1">
    <location>
        <begin position="500"/>
        <end position="509"/>
    </location>
</feature>
<keyword evidence="2" id="KW-0812">Transmembrane</keyword>
<sequence>MTPLMRIPAAFLALLGLVSALQVTPNSPCASVCIDQPNFDVSAPASSNTRNTDIVCTDAALSSTPQGQKWKDCMTCLQHSTFSQGPENDQMWFLYNARYSLAYCVFAYPNASDAGSTPCSTTMACGPLGPRFKNGILDPRGITTFSYCSADGGDGRDTISYDRCVSCVSAEGTTEYLANSVVALEAGCLQQPATGQVLGLNDTIFAPTAVTIVDPLTLIKAPDQGNGLPGTTIAGIVGGALGFLLILSAFLFICYRKRKNRRARAEFEKGRSDRLRHRHQSSISFQCQTHAMSPRFWPGGGEQQQARSVHDGQHMGGDVYAQSNMPTQQQHSTAAAAPGDLSRRSSLWKPHNSMSSYENSLDGEKGWDSPYQDSNTAVAQFTQTNKPGSQTNVLPLHHIKTNIPPTVPRNARTSPGSAVAYNSPADIATPMSAESTRSTTALLPGIKPYIPAEHGVHGSHHGSPTPPSLISFSSPVSGSAASPLMRNGWPEPRQPGRPRSTLSSASNQGIGIAISSVPPPPVPWIKTPLRKKSGGGGDKRGVTETVTALGEGWEEMQVGGGGGEGYVPPPPPPPKR</sequence>
<dbReference type="EMBL" id="MU839827">
    <property type="protein sequence ID" value="KAK1760632.1"/>
    <property type="molecule type" value="Genomic_DNA"/>
</dbReference>
<keyword evidence="2" id="KW-0472">Membrane</keyword>
<keyword evidence="5" id="KW-1185">Reference proteome</keyword>
<gene>
    <name evidence="4" type="ORF">QBC47DRAFT_10891</name>
</gene>
<feature type="signal peptide" evidence="3">
    <location>
        <begin position="1"/>
        <end position="20"/>
    </location>
</feature>
<evidence type="ECO:0000256" key="2">
    <source>
        <dbReference type="SAM" id="Phobius"/>
    </source>
</evidence>
<reference evidence="4" key="1">
    <citation type="submission" date="2023-06" db="EMBL/GenBank/DDBJ databases">
        <title>Genome-scale phylogeny and comparative genomics of the fungal order Sordariales.</title>
        <authorList>
            <consortium name="Lawrence Berkeley National Laboratory"/>
            <person name="Hensen N."/>
            <person name="Bonometti L."/>
            <person name="Westerberg I."/>
            <person name="Brannstrom I.O."/>
            <person name="Guillou S."/>
            <person name="Cros-Aarteil S."/>
            <person name="Calhoun S."/>
            <person name="Haridas S."/>
            <person name="Kuo A."/>
            <person name="Mondo S."/>
            <person name="Pangilinan J."/>
            <person name="Riley R."/>
            <person name="Labutti K."/>
            <person name="Andreopoulos B."/>
            <person name="Lipzen A."/>
            <person name="Chen C."/>
            <person name="Yanf M."/>
            <person name="Daum C."/>
            <person name="Ng V."/>
            <person name="Clum A."/>
            <person name="Steindorff A."/>
            <person name="Ohm R."/>
            <person name="Martin F."/>
            <person name="Silar P."/>
            <person name="Natvig D."/>
            <person name="Lalanne C."/>
            <person name="Gautier V."/>
            <person name="Ament-Velasquez S.L."/>
            <person name="Kruys A."/>
            <person name="Hutchinson M.I."/>
            <person name="Powell A.J."/>
            <person name="Barry K."/>
            <person name="Miller A.N."/>
            <person name="Grigoriev I.V."/>
            <person name="Debuchy R."/>
            <person name="Gladieux P."/>
            <person name="Thoren M.H."/>
            <person name="Johannesson H."/>
        </authorList>
    </citation>
    <scope>NUCLEOTIDE SEQUENCE</scope>
    <source>
        <strain evidence="4">PSN4</strain>
    </source>
</reference>